<dbReference type="RefSeq" id="WP_301192044.1">
    <property type="nucleotide sequence ID" value="NZ_JAPDPJ010000054.1"/>
</dbReference>
<sequence length="246" mass="29144">MSYKMYIEPKMVELAKEFGFKYLKSKREGFKKNKEVGLRFILMNGTLGVSIGLYIENILITDFVEKIAERDYTVKGRLIRILLDNAFSSDLDLTYMGQIELSYKTYDVAPVKFEKLFREFVIPWFEKNGSYKGIRRTIRDNAATGALWKPVFNNKEITSYFHWDKFAIGFYHDVVLSKILNDTPASANDIYEQYWAQPIIDFLDTWDEKDQKYYKDYPDIIKAKDQIPVVIEKLESITDEEWEKFR</sequence>
<feature type="transmembrane region" description="Helical" evidence="1">
    <location>
        <begin position="36"/>
        <end position="55"/>
    </location>
</feature>
<keyword evidence="1" id="KW-1133">Transmembrane helix</keyword>
<proteinExistence type="predicted"/>
<dbReference type="Proteomes" id="UP001209229">
    <property type="component" value="Unassembled WGS sequence"/>
</dbReference>
<name>A0AAE3M8F5_9BACT</name>
<gene>
    <name evidence="2" type="ORF">OM075_18595</name>
</gene>
<keyword evidence="1" id="KW-0812">Transmembrane</keyword>
<comment type="caution">
    <text evidence="2">The sequence shown here is derived from an EMBL/GenBank/DDBJ whole genome shotgun (WGS) entry which is preliminary data.</text>
</comment>
<dbReference type="EMBL" id="JAPDPJ010000054">
    <property type="protein sequence ID" value="MCW3788485.1"/>
    <property type="molecule type" value="Genomic_DNA"/>
</dbReference>
<dbReference type="AlphaFoldDB" id="A0AAE3M8F5"/>
<keyword evidence="3" id="KW-1185">Reference proteome</keyword>
<protein>
    <submittedName>
        <fullName evidence="2">Uncharacterized protein</fullName>
    </submittedName>
</protein>
<evidence type="ECO:0000313" key="2">
    <source>
        <dbReference type="EMBL" id="MCW3788485.1"/>
    </source>
</evidence>
<reference evidence="2" key="1">
    <citation type="submission" date="2022-10" db="EMBL/GenBank/DDBJ databases">
        <authorList>
            <person name="Yu W.X."/>
        </authorList>
    </citation>
    <scope>NUCLEOTIDE SEQUENCE</scope>
    <source>
        <strain evidence="2">AAT</strain>
    </source>
</reference>
<organism evidence="2 3">
    <name type="scientific">Plebeiibacterium sediminum</name>
    <dbReference type="NCBI Taxonomy" id="2992112"/>
    <lineage>
        <taxon>Bacteria</taxon>
        <taxon>Pseudomonadati</taxon>
        <taxon>Bacteroidota</taxon>
        <taxon>Bacteroidia</taxon>
        <taxon>Marinilabiliales</taxon>
        <taxon>Marinilabiliaceae</taxon>
        <taxon>Plebeiibacterium</taxon>
    </lineage>
</organism>
<evidence type="ECO:0000256" key="1">
    <source>
        <dbReference type="SAM" id="Phobius"/>
    </source>
</evidence>
<keyword evidence="1" id="KW-0472">Membrane</keyword>
<accession>A0AAE3M8F5</accession>
<evidence type="ECO:0000313" key="3">
    <source>
        <dbReference type="Proteomes" id="UP001209229"/>
    </source>
</evidence>